<name>D4LAA4_RUMC1</name>
<dbReference type="EMBL" id="FP929052">
    <property type="protein sequence ID" value="CBL16549.1"/>
    <property type="molecule type" value="Genomic_DNA"/>
</dbReference>
<accession>D4LAA4</accession>
<reference evidence="2" key="1">
    <citation type="submission" date="2010-03" db="EMBL/GenBank/DDBJ databases">
        <title>The genome sequence of Ruminococcus sp. 18P13.</title>
        <authorList>
            <consortium name="metaHIT consortium -- http://www.metahit.eu/"/>
            <person name="Pajon A."/>
            <person name="Turner K."/>
            <person name="Parkhill J."/>
            <person name="Bernalier A."/>
        </authorList>
    </citation>
    <scope>NUCLEOTIDE SEQUENCE [LARGE SCALE GENOMIC DNA]</scope>
    <source>
        <strain evidence="2">Type strain: 18P13</strain>
    </source>
</reference>
<feature type="signal peptide" evidence="1">
    <location>
        <begin position="1"/>
        <end position="24"/>
    </location>
</feature>
<feature type="chain" id="PRO_5003060339" description="Lipoprotein" evidence="1">
    <location>
        <begin position="25"/>
        <end position="194"/>
    </location>
</feature>
<dbReference type="STRING" id="213810.RUM_03090"/>
<dbReference type="PATRIC" id="fig|213810.4.peg.215"/>
<dbReference type="BioCyc" id="RCHA213810:RUM_RS01490-MONOMER"/>
<dbReference type="RefSeq" id="WP_015557456.1">
    <property type="nucleotide sequence ID" value="NC_021039.1"/>
</dbReference>
<evidence type="ECO:0000256" key="1">
    <source>
        <dbReference type="SAM" id="SignalP"/>
    </source>
</evidence>
<evidence type="ECO:0000313" key="3">
    <source>
        <dbReference type="Proteomes" id="UP000007054"/>
    </source>
</evidence>
<reference evidence="2" key="2">
    <citation type="submission" date="2010-03" db="EMBL/GenBank/DDBJ databases">
        <authorList>
            <person name="Pajon A."/>
        </authorList>
    </citation>
    <scope>NUCLEOTIDE SEQUENCE</scope>
    <source>
        <strain evidence="2">Type strain: 18P13</strain>
    </source>
</reference>
<dbReference type="PROSITE" id="PS51257">
    <property type="entry name" value="PROKAR_LIPOPROTEIN"/>
    <property type="match status" value="1"/>
</dbReference>
<sequence>MKRGMLAAVLAAALLLGGCGGGSSDSTPATTEAAEQMQVLYDKETLDPDCAAVTERYFQAIQDQDFDAYKACIFPVYYEHMEQMLQTNYQYGMEQSFRKRCAGFLGEGHASYQITSLQMEYAAEESLDSYFSSMEGIFGAEFQKDIQDAMEENHVILFTLKVRFDNAGEEQTLVQDNELILAKAKADGTYYVFG</sequence>
<gene>
    <name evidence="2" type="ordered locus">RUM_03090</name>
</gene>
<organism evidence="2 3">
    <name type="scientific">Ruminococcus champanellensis (strain DSM 18848 / JCM 17042 / KCTC 15320 / 18P13)</name>
    <dbReference type="NCBI Taxonomy" id="213810"/>
    <lineage>
        <taxon>Bacteria</taxon>
        <taxon>Bacillati</taxon>
        <taxon>Bacillota</taxon>
        <taxon>Clostridia</taxon>
        <taxon>Eubacteriales</taxon>
        <taxon>Oscillospiraceae</taxon>
        <taxon>Ruminococcus</taxon>
    </lineage>
</organism>
<proteinExistence type="predicted"/>
<keyword evidence="1" id="KW-0732">Signal</keyword>
<dbReference type="KEGG" id="rch:RUM_03090"/>
<keyword evidence="3" id="KW-1185">Reference proteome</keyword>
<evidence type="ECO:0000313" key="2">
    <source>
        <dbReference type="EMBL" id="CBL16549.1"/>
    </source>
</evidence>
<dbReference type="HOGENOM" id="CLU_1401559_0_0_9"/>
<protein>
    <recommendedName>
        <fullName evidence="4">Lipoprotein</fullName>
    </recommendedName>
</protein>
<evidence type="ECO:0008006" key="4">
    <source>
        <dbReference type="Google" id="ProtNLM"/>
    </source>
</evidence>
<dbReference type="OrthoDB" id="1819412at2"/>
<dbReference type="AlphaFoldDB" id="D4LAA4"/>
<dbReference type="Proteomes" id="UP000007054">
    <property type="component" value="Chromosome"/>
</dbReference>
<dbReference type="GeneID" id="83155145"/>